<proteinExistence type="predicted"/>
<reference evidence="1" key="1">
    <citation type="submission" date="2019-08" db="EMBL/GenBank/DDBJ databases">
        <authorList>
            <person name="Kucharzyk K."/>
            <person name="Murdoch R.W."/>
            <person name="Higgins S."/>
            <person name="Loffler F."/>
        </authorList>
    </citation>
    <scope>NUCLEOTIDE SEQUENCE</scope>
</reference>
<organism evidence="1">
    <name type="scientific">bioreactor metagenome</name>
    <dbReference type="NCBI Taxonomy" id="1076179"/>
    <lineage>
        <taxon>unclassified sequences</taxon>
        <taxon>metagenomes</taxon>
        <taxon>ecological metagenomes</taxon>
    </lineage>
</organism>
<evidence type="ECO:0000313" key="1">
    <source>
        <dbReference type="EMBL" id="MPM24560.1"/>
    </source>
</evidence>
<accession>A0A644Y7W4</accession>
<gene>
    <name evidence="1" type="ORF">SDC9_71043</name>
</gene>
<dbReference type="AlphaFoldDB" id="A0A644Y7W4"/>
<protein>
    <submittedName>
        <fullName evidence="1">Uncharacterized protein</fullName>
    </submittedName>
</protein>
<name>A0A644Y7W4_9ZZZZ</name>
<comment type="caution">
    <text evidence="1">The sequence shown here is derived from an EMBL/GenBank/DDBJ whole genome shotgun (WGS) entry which is preliminary data.</text>
</comment>
<sequence length="70" mass="8104">MERSNNAMMLTPLTYGEMLMVRGGSEGWDHDIAEQLGRGAGYTVKKLWRLFLFMSKNLYELQANTQVIYK</sequence>
<dbReference type="EMBL" id="VSSQ01004290">
    <property type="protein sequence ID" value="MPM24560.1"/>
    <property type="molecule type" value="Genomic_DNA"/>
</dbReference>